<reference evidence="3" key="1">
    <citation type="journal article" date="2019" name="Int. J. Syst. Evol. Microbiol.">
        <title>The Global Catalogue of Microorganisms (GCM) 10K type strain sequencing project: providing services to taxonomists for standard genome sequencing and annotation.</title>
        <authorList>
            <consortium name="The Broad Institute Genomics Platform"/>
            <consortium name="The Broad Institute Genome Sequencing Center for Infectious Disease"/>
            <person name="Wu L."/>
            <person name="Ma J."/>
        </authorList>
    </citation>
    <scope>NUCLEOTIDE SEQUENCE [LARGE SCALE GENOMIC DNA]</scope>
    <source>
        <strain evidence="3">CCUG 59778</strain>
    </source>
</reference>
<sequence length="120" mass="11999">MTSAVLHPGAMGSAVAAQLVAAGHRCAWLPTGRGGLRVCEVVLSVCPPAAALDIAAILAPREPGTTRIYLSPGRGGVLPRPRAGPTRTTPTPTLDDLPAALTRPANGAAGVDHVVDPGGE</sequence>
<organism evidence="2 3">
    <name type="scientific">Actinokineospora guangxiensis</name>
    <dbReference type="NCBI Taxonomy" id="1490288"/>
    <lineage>
        <taxon>Bacteria</taxon>
        <taxon>Bacillati</taxon>
        <taxon>Actinomycetota</taxon>
        <taxon>Actinomycetes</taxon>
        <taxon>Pseudonocardiales</taxon>
        <taxon>Pseudonocardiaceae</taxon>
        <taxon>Actinokineospora</taxon>
    </lineage>
</organism>
<name>A0ABW0EUK6_9PSEU</name>
<keyword evidence="3" id="KW-1185">Reference proteome</keyword>
<gene>
    <name evidence="2" type="ORF">ACFPM7_22980</name>
</gene>
<feature type="region of interest" description="Disordered" evidence="1">
    <location>
        <begin position="68"/>
        <end position="120"/>
    </location>
</feature>
<feature type="compositionally biased region" description="Low complexity" evidence="1">
    <location>
        <begin position="78"/>
        <end position="102"/>
    </location>
</feature>
<dbReference type="EMBL" id="JBHSKF010000013">
    <property type="protein sequence ID" value="MFC5289930.1"/>
    <property type="molecule type" value="Genomic_DNA"/>
</dbReference>
<evidence type="ECO:0000256" key="1">
    <source>
        <dbReference type="SAM" id="MobiDB-lite"/>
    </source>
</evidence>
<comment type="caution">
    <text evidence="2">The sequence shown here is derived from an EMBL/GenBank/DDBJ whole genome shotgun (WGS) entry which is preliminary data.</text>
</comment>
<evidence type="ECO:0008006" key="4">
    <source>
        <dbReference type="Google" id="ProtNLM"/>
    </source>
</evidence>
<dbReference type="Proteomes" id="UP001596157">
    <property type="component" value="Unassembled WGS sequence"/>
</dbReference>
<protein>
    <recommendedName>
        <fullName evidence="4">6-phosphogluconate dehydrogenase NADP-binding domain-containing protein</fullName>
    </recommendedName>
</protein>
<accession>A0ABW0EUK6</accession>
<evidence type="ECO:0000313" key="2">
    <source>
        <dbReference type="EMBL" id="MFC5289930.1"/>
    </source>
</evidence>
<evidence type="ECO:0000313" key="3">
    <source>
        <dbReference type="Proteomes" id="UP001596157"/>
    </source>
</evidence>
<proteinExistence type="predicted"/>
<dbReference type="RefSeq" id="WP_378249798.1">
    <property type="nucleotide sequence ID" value="NZ_JBHSKF010000013.1"/>
</dbReference>